<accession>A0AB33IWU6</accession>
<gene>
    <name evidence="2" type="ORF">GTC17254_16610</name>
</gene>
<protein>
    <recommendedName>
        <fullName evidence="1">HTH cro/C1-type domain-containing protein</fullName>
    </recommendedName>
</protein>
<organism evidence="2">
    <name type="scientific">Prevotella sp. GTC17254</name>
    <dbReference type="NCBI Taxonomy" id="3236794"/>
    <lineage>
        <taxon>Bacteria</taxon>
        <taxon>Pseudomonadati</taxon>
        <taxon>Bacteroidota</taxon>
        <taxon>Bacteroidia</taxon>
        <taxon>Bacteroidales</taxon>
        <taxon>Prevotellaceae</taxon>
        <taxon>Prevotella</taxon>
    </lineage>
</organism>
<evidence type="ECO:0000313" key="2">
    <source>
        <dbReference type="EMBL" id="BFO74064.1"/>
    </source>
</evidence>
<evidence type="ECO:0000259" key="1">
    <source>
        <dbReference type="PROSITE" id="PS50943"/>
    </source>
</evidence>
<dbReference type="InterPro" id="IPR010982">
    <property type="entry name" value="Lambda_DNA-bd_dom_sf"/>
</dbReference>
<dbReference type="PROSITE" id="PS50943">
    <property type="entry name" value="HTH_CROC1"/>
    <property type="match status" value="1"/>
</dbReference>
<reference evidence="2" key="1">
    <citation type="submission" date="2024-07" db="EMBL/GenBank/DDBJ databases">
        <title>Complete genome sequence of Prevotella sp. YM-2024 GTC17254.</title>
        <authorList>
            <person name="Hayashi M."/>
            <person name="Muto Y."/>
            <person name="Tanaka K."/>
            <person name="Niwa H."/>
        </authorList>
    </citation>
    <scope>NUCLEOTIDE SEQUENCE</scope>
    <source>
        <strain evidence="2">GTC17254</strain>
    </source>
</reference>
<proteinExistence type="predicted"/>
<dbReference type="SUPFAM" id="SSF47413">
    <property type="entry name" value="lambda repressor-like DNA-binding domains"/>
    <property type="match status" value="1"/>
</dbReference>
<dbReference type="SMART" id="SM00530">
    <property type="entry name" value="HTH_XRE"/>
    <property type="match status" value="1"/>
</dbReference>
<dbReference type="GO" id="GO:0003677">
    <property type="term" value="F:DNA binding"/>
    <property type="evidence" value="ECO:0007669"/>
    <property type="project" value="InterPro"/>
</dbReference>
<dbReference type="Gene3D" id="1.10.260.40">
    <property type="entry name" value="lambda repressor-like DNA-binding domains"/>
    <property type="match status" value="1"/>
</dbReference>
<dbReference type="EMBL" id="AP035786">
    <property type="protein sequence ID" value="BFO74064.1"/>
    <property type="molecule type" value="Genomic_DNA"/>
</dbReference>
<sequence>MESGDKMDISEIQYKYAEKRMEDLLKIVDDTTLPTSPQCVELSIMSNIVEEYEKRKFPIGKLTVAEVIRQGLKAKGMTQKELAEAVGLSTSRISDFTKGKSEPTLDTAGEICKVLDIMPADMLNI</sequence>
<name>A0AB33IWU6_9BACT</name>
<dbReference type="AlphaFoldDB" id="A0AB33IWU6"/>
<dbReference type="CDD" id="cd00093">
    <property type="entry name" value="HTH_XRE"/>
    <property type="match status" value="1"/>
</dbReference>
<feature type="domain" description="HTH cro/C1-type" evidence="1">
    <location>
        <begin position="68"/>
        <end position="123"/>
    </location>
</feature>
<dbReference type="InterPro" id="IPR001387">
    <property type="entry name" value="Cro/C1-type_HTH"/>
</dbReference>
<dbReference type="Pfam" id="PF01381">
    <property type="entry name" value="HTH_3"/>
    <property type="match status" value="1"/>
</dbReference>